<dbReference type="KEGG" id="nio:NITINOP_2603"/>
<evidence type="ECO:0000313" key="2">
    <source>
        <dbReference type="Proteomes" id="UP000066284"/>
    </source>
</evidence>
<protein>
    <submittedName>
        <fullName evidence="1">Uncharacterized protein</fullName>
    </submittedName>
</protein>
<dbReference type="Proteomes" id="UP000066284">
    <property type="component" value="Chromosome 1"/>
</dbReference>
<proteinExistence type="predicted"/>
<sequence length="62" mass="6732">MDQSVVSGALIPDSGLLIHVWHGTFLVRKGRADSKNRPCAPAGKIRTEIMARHGPNHDVTES</sequence>
<accession>A0A0S4KT86</accession>
<evidence type="ECO:0000313" key="1">
    <source>
        <dbReference type="EMBL" id="CUQ67575.1"/>
    </source>
</evidence>
<dbReference type="EMBL" id="LN885086">
    <property type="protein sequence ID" value="CUQ67575.1"/>
    <property type="molecule type" value="Genomic_DNA"/>
</dbReference>
<keyword evidence="2" id="KW-1185">Reference proteome</keyword>
<reference evidence="2" key="1">
    <citation type="submission" date="2015-09" db="EMBL/GenBank/DDBJ databases">
        <authorList>
            <person name="Daims H."/>
        </authorList>
    </citation>
    <scope>NUCLEOTIDE SEQUENCE [LARGE SCALE GENOMIC DNA]</scope>
</reference>
<organism evidence="1 2">
    <name type="scientific">Candidatus Nitrospira inopinata</name>
    <dbReference type="NCBI Taxonomy" id="1715989"/>
    <lineage>
        <taxon>Bacteria</taxon>
        <taxon>Pseudomonadati</taxon>
        <taxon>Nitrospirota</taxon>
        <taxon>Nitrospiria</taxon>
        <taxon>Nitrospirales</taxon>
        <taxon>Nitrospiraceae</taxon>
        <taxon>Nitrospira</taxon>
    </lineage>
</organism>
<name>A0A0S4KT86_9BACT</name>
<dbReference type="AlphaFoldDB" id="A0A0S4KT86"/>
<gene>
    <name evidence="1" type="ORF">NITINOP_2603</name>
</gene>